<dbReference type="SMART" id="SM00173">
    <property type="entry name" value="RAS"/>
    <property type="match status" value="1"/>
</dbReference>
<dbReference type="SMART" id="SM00175">
    <property type="entry name" value="RAB"/>
    <property type="match status" value="1"/>
</dbReference>
<sequence>MDSYKLVVLGDESVGKTQLTTQFCLETFDETYYPTIENSYRKQWLVDGEFCMLKIVDTAGQEQYNALRGEWIRDGEVFIIVYSITSRTTFQRVRLFHIQVSRGIESLLYRGELLLMPIIIVGNMCDRAAEREVMTQEGEALAKELGCDFVEASAKTGTNVDRAFCDAVRRVRWHREQQRGGHPPPSACTRRCTARSRRRRSRRPSRGRFRGTRRRCPCLRGWQ</sequence>
<dbReference type="PROSITE" id="PS51419">
    <property type="entry name" value="RAB"/>
    <property type="match status" value="1"/>
</dbReference>
<dbReference type="FunFam" id="3.40.50.300:FF:001447">
    <property type="entry name" value="Ras-related protein Rab-1B"/>
    <property type="match status" value="1"/>
</dbReference>
<keyword evidence="2" id="KW-0342">GTP-binding</keyword>
<reference evidence="4" key="2">
    <citation type="submission" date="2023-06" db="EMBL/GenBank/DDBJ databases">
        <authorList>
            <consortium name="Lawrence Berkeley National Laboratory"/>
            <person name="Haridas S."/>
            <person name="Hensen N."/>
            <person name="Bonometti L."/>
            <person name="Westerberg I."/>
            <person name="Brannstrom I.O."/>
            <person name="Guillou S."/>
            <person name="Cros-Aarteil S."/>
            <person name="Calhoun S."/>
            <person name="Kuo A."/>
            <person name="Mondo S."/>
            <person name="Pangilinan J."/>
            <person name="Riley R."/>
            <person name="Labutti K."/>
            <person name="Andreopoulos B."/>
            <person name="Lipzen A."/>
            <person name="Chen C."/>
            <person name="Yanf M."/>
            <person name="Daum C."/>
            <person name="Ng V."/>
            <person name="Clum A."/>
            <person name="Steindorff A."/>
            <person name="Ohm R."/>
            <person name="Martin F."/>
            <person name="Silar P."/>
            <person name="Natvig D."/>
            <person name="Lalanne C."/>
            <person name="Gautier V."/>
            <person name="Ament-Velasquez S.L."/>
            <person name="Kruys A."/>
            <person name="Hutchinson M.I."/>
            <person name="Powell A.J."/>
            <person name="Barry K."/>
            <person name="Miller A.N."/>
            <person name="Grigoriev I.V."/>
            <person name="Debuchy R."/>
            <person name="Gladieux P."/>
            <person name="Thoren M.H."/>
            <person name="Johannesson H."/>
        </authorList>
    </citation>
    <scope>NUCLEOTIDE SEQUENCE</scope>
    <source>
        <strain evidence="4">CBS 958.72</strain>
    </source>
</reference>
<dbReference type="InterPro" id="IPR001806">
    <property type="entry name" value="Small_GTPase"/>
</dbReference>
<dbReference type="InterPro" id="IPR005225">
    <property type="entry name" value="Small_GTP-bd"/>
</dbReference>
<feature type="compositionally biased region" description="Basic residues" evidence="3">
    <location>
        <begin position="192"/>
        <end position="212"/>
    </location>
</feature>
<evidence type="ECO:0000256" key="3">
    <source>
        <dbReference type="SAM" id="MobiDB-lite"/>
    </source>
</evidence>
<keyword evidence="5" id="KW-1185">Reference proteome</keyword>
<dbReference type="InterPro" id="IPR020849">
    <property type="entry name" value="Small_GTPase_Ras-type"/>
</dbReference>
<dbReference type="Proteomes" id="UP001287356">
    <property type="component" value="Unassembled WGS sequence"/>
</dbReference>
<proteinExistence type="predicted"/>
<dbReference type="SUPFAM" id="SSF52540">
    <property type="entry name" value="P-loop containing nucleoside triphosphate hydrolases"/>
    <property type="match status" value="1"/>
</dbReference>
<organism evidence="4 5">
    <name type="scientific">Lasiosphaeria ovina</name>
    <dbReference type="NCBI Taxonomy" id="92902"/>
    <lineage>
        <taxon>Eukaryota</taxon>
        <taxon>Fungi</taxon>
        <taxon>Dikarya</taxon>
        <taxon>Ascomycota</taxon>
        <taxon>Pezizomycotina</taxon>
        <taxon>Sordariomycetes</taxon>
        <taxon>Sordariomycetidae</taxon>
        <taxon>Sordariales</taxon>
        <taxon>Lasiosphaeriaceae</taxon>
        <taxon>Lasiosphaeria</taxon>
    </lineage>
</organism>
<feature type="region of interest" description="Disordered" evidence="3">
    <location>
        <begin position="175"/>
        <end position="212"/>
    </location>
</feature>
<keyword evidence="1" id="KW-0547">Nucleotide-binding</keyword>
<evidence type="ECO:0000313" key="5">
    <source>
        <dbReference type="Proteomes" id="UP001287356"/>
    </source>
</evidence>
<evidence type="ECO:0000256" key="2">
    <source>
        <dbReference type="ARBA" id="ARBA00023134"/>
    </source>
</evidence>
<dbReference type="SMART" id="SM00174">
    <property type="entry name" value="RHO"/>
    <property type="match status" value="1"/>
</dbReference>
<comment type="caution">
    <text evidence="4">The sequence shown here is derived from an EMBL/GenBank/DDBJ whole genome shotgun (WGS) entry which is preliminary data.</text>
</comment>
<protein>
    <submittedName>
        <fullName evidence="4">GTPase NRas</fullName>
    </submittedName>
</protein>
<dbReference type="Pfam" id="PF00071">
    <property type="entry name" value="Ras"/>
    <property type="match status" value="1"/>
</dbReference>
<name>A0AAE0JTM7_9PEZI</name>
<dbReference type="PRINTS" id="PR00449">
    <property type="entry name" value="RASTRNSFRMNG"/>
</dbReference>
<dbReference type="GO" id="GO:0007165">
    <property type="term" value="P:signal transduction"/>
    <property type="evidence" value="ECO:0007669"/>
    <property type="project" value="InterPro"/>
</dbReference>
<dbReference type="InterPro" id="IPR027417">
    <property type="entry name" value="P-loop_NTPase"/>
</dbReference>
<evidence type="ECO:0000313" key="4">
    <source>
        <dbReference type="EMBL" id="KAK3361272.1"/>
    </source>
</evidence>
<dbReference type="EMBL" id="JAULSN010000012">
    <property type="protein sequence ID" value="KAK3361272.1"/>
    <property type="molecule type" value="Genomic_DNA"/>
</dbReference>
<dbReference type="PANTHER" id="PTHR24070">
    <property type="entry name" value="RAS, DI-RAS, AND RHEB FAMILY MEMBERS OF SMALL GTPASE SUPERFAMILY"/>
    <property type="match status" value="1"/>
</dbReference>
<evidence type="ECO:0000256" key="1">
    <source>
        <dbReference type="ARBA" id="ARBA00022741"/>
    </source>
</evidence>
<dbReference type="PROSITE" id="PS51420">
    <property type="entry name" value="RHO"/>
    <property type="match status" value="1"/>
</dbReference>
<gene>
    <name evidence="4" type="ORF">B0T24DRAFT_652982</name>
</gene>
<dbReference type="NCBIfam" id="TIGR00231">
    <property type="entry name" value="small_GTP"/>
    <property type="match status" value="1"/>
</dbReference>
<dbReference type="PROSITE" id="PS51421">
    <property type="entry name" value="RAS"/>
    <property type="match status" value="1"/>
</dbReference>
<dbReference type="GO" id="GO:0016020">
    <property type="term" value="C:membrane"/>
    <property type="evidence" value="ECO:0007669"/>
    <property type="project" value="InterPro"/>
</dbReference>
<accession>A0AAE0JTM7</accession>
<dbReference type="Gene3D" id="3.40.50.300">
    <property type="entry name" value="P-loop containing nucleotide triphosphate hydrolases"/>
    <property type="match status" value="1"/>
</dbReference>
<dbReference type="AlphaFoldDB" id="A0AAE0JTM7"/>
<dbReference type="GO" id="GO:0003924">
    <property type="term" value="F:GTPase activity"/>
    <property type="evidence" value="ECO:0007669"/>
    <property type="project" value="InterPro"/>
</dbReference>
<dbReference type="GO" id="GO:0005525">
    <property type="term" value="F:GTP binding"/>
    <property type="evidence" value="ECO:0007669"/>
    <property type="project" value="UniProtKB-KW"/>
</dbReference>
<reference evidence="4" key="1">
    <citation type="journal article" date="2023" name="Mol. Phylogenet. Evol.">
        <title>Genome-scale phylogeny and comparative genomics of the fungal order Sordariales.</title>
        <authorList>
            <person name="Hensen N."/>
            <person name="Bonometti L."/>
            <person name="Westerberg I."/>
            <person name="Brannstrom I.O."/>
            <person name="Guillou S."/>
            <person name="Cros-Aarteil S."/>
            <person name="Calhoun S."/>
            <person name="Haridas S."/>
            <person name="Kuo A."/>
            <person name="Mondo S."/>
            <person name="Pangilinan J."/>
            <person name="Riley R."/>
            <person name="LaButti K."/>
            <person name="Andreopoulos B."/>
            <person name="Lipzen A."/>
            <person name="Chen C."/>
            <person name="Yan M."/>
            <person name="Daum C."/>
            <person name="Ng V."/>
            <person name="Clum A."/>
            <person name="Steindorff A."/>
            <person name="Ohm R.A."/>
            <person name="Martin F."/>
            <person name="Silar P."/>
            <person name="Natvig D.O."/>
            <person name="Lalanne C."/>
            <person name="Gautier V."/>
            <person name="Ament-Velasquez S.L."/>
            <person name="Kruys A."/>
            <person name="Hutchinson M.I."/>
            <person name="Powell A.J."/>
            <person name="Barry K."/>
            <person name="Miller A.N."/>
            <person name="Grigoriev I.V."/>
            <person name="Debuchy R."/>
            <person name="Gladieux P."/>
            <person name="Hiltunen Thoren M."/>
            <person name="Johannesson H."/>
        </authorList>
    </citation>
    <scope>NUCLEOTIDE SEQUENCE</scope>
    <source>
        <strain evidence="4">CBS 958.72</strain>
    </source>
</reference>